<evidence type="ECO:0000313" key="2">
    <source>
        <dbReference type="EMBL" id="GLW63789.1"/>
    </source>
</evidence>
<dbReference type="Proteomes" id="UP001165124">
    <property type="component" value="Unassembled WGS sequence"/>
</dbReference>
<evidence type="ECO:0000256" key="1">
    <source>
        <dbReference type="SAM" id="MobiDB-lite"/>
    </source>
</evidence>
<organism evidence="2 3">
    <name type="scientific">Actinomadura rubrobrunea</name>
    <dbReference type="NCBI Taxonomy" id="115335"/>
    <lineage>
        <taxon>Bacteria</taxon>
        <taxon>Bacillati</taxon>
        <taxon>Actinomycetota</taxon>
        <taxon>Actinomycetes</taxon>
        <taxon>Streptosporangiales</taxon>
        <taxon>Thermomonosporaceae</taxon>
        <taxon>Actinomadura</taxon>
    </lineage>
</organism>
<reference evidence="2" key="1">
    <citation type="submission" date="2023-02" db="EMBL/GenBank/DDBJ databases">
        <title>Actinomadura rubrobrunea NBRC 14622.</title>
        <authorList>
            <person name="Ichikawa N."/>
            <person name="Sato H."/>
            <person name="Tonouchi N."/>
        </authorList>
    </citation>
    <scope>NUCLEOTIDE SEQUENCE</scope>
    <source>
        <strain evidence="2">NBRC 14622</strain>
    </source>
</reference>
<name>A0A9W6PVF0_9ACTN</name>
<comment type="caution">
    <text evidence="2">The sequence shown here is derived from an EMBL/GenBank/DDBJ whole genome shotgun (WGS) entry which is preliminary data.</text>
</comment>
<gene>
    <name evidence="2" type="ORF">Arub01_20330</name>
</gene>
<feature type="region of interest" description="Disordered" evidence="1">
    <location>
        <begin position="1"/>
        <end position="59"/>
    </location>
</feature>
<feature type="compositionally biased region" description="Basic and acidic residues" evidence="1">
    <location>
        <begin position="30"/>
        <end position="59"/>
    </location>
</feature>
<dbReference type="RefSeq" id="WP_067916698.1">
    <property type="nucleotide sequence ID" value="NZ_BSRZ01000003.1"/>
</dbReference>
<protein>
    <submittedName>
        <fullName evidence="2">Uncharacterized protein</fullName>
    </submittedName>
</protein>
<evidence type="ECO:0000313" key="3">
    <source>
        <dbReference type="Proteomes" id="UP001165124"/>
    </source>
</evidence>
<dbReference type="EMBL" id="BSRZ01000003">
    <property type="protein sequence ID" value="GLW63789.1"/>
    <property type="molecule type" value="Genomic_DNA"/>
</dbReference>
<sequence length="59" mass="6803">MHSSIPRPRPNRSRKHIKSTSLRALAVAARLERHHEKEAPPGVERRAERRRSEPTTETA</sequence>
<accession>A0A9W6PVF0</accession>
<feature type="compositionally biased region" description="Basic residues" evidence="1">
    <location>
        <begin position="9"/>
        <end position="18"/>
    </location>
</feature>
<proteinExistence type="predicted"/>
<keyword evidence="3" id="KW-1185">Reference proteome</keyword>
<dbReference type="AlphaFoldDB" id="A0A9W6PVF0"/>